<dbReference type="Proteomes" id="UP000626092">
    <property type="component" value="Unassembled WGS sequence"/>
</dbReference>
<organism evidence="1 2">
    <name type="scientific">Rhododendron simsii</name>
    <name type="common">Sims's rhododendron</name>
    <dbReference type="NCBI Taxonomy" id="118357"/>
    <lineage>
        <taxon>Eukaryota</taxon>
        <taxon>Viridiplantae</taxon>
        <taxon>Streptophyta</taxon>
        <taxon>Embryophyta</taxon>
        <taxon>Tracheophyta</taxon>
        <taxon>Spermatophyta</taxon>
        <taxon>Magnoliopsida</taxon>
        <taxon>eudicotyledons</taxon>
        <taxon>Gunneridae</taxon>
        <taxon>Pentapetalae</taxon>
        <taxon>asterids</taxon>
        <taxon>Ericales</taxon>
        <taxon>Ericaceae</taxon>
        <taxon>Ericoideae</taxon>
        <taxon>Rhodoreae</taxon>
        <taxon>Rhododendron</taxon>
    </lineage>
</organism>
<reference evidence="1" key="1">
    <citation type="submission" date="2019-11" db="EMBL/GenBank/DDBJ databases">
        <authorList>
            <person name="Liu Y."/>
            <person name="Hou J."/>
            <person name="Li T.-Q."/>
            <person name="Guan C.-H."/>
            <person name="Wu X."/>
            <person name="Wu H.-Z."/>
            <person name="Ling F."/>
            <person name="Zhang R."/>
            <person name="Shi X.-G."/>
            <person name="Ren J.-P."/>
            <person name="Chen E.-F."/>
            <person name="Sun J.-M."/>
        </authorList>
    </citation>
    <scope>NUCLEOTIDE SEQUENCE</scope>
    <source>
        <strain evidence="1">Adult_tree_wgs_1</strain>
        <tissue evidence="1">Leaves</tissue>
    </source>
</reference>
<sequence length="86" mass="9948">MRNRVDNNICLYQIPNISLRCKYNLSLPFKDKLAFSPRQSHVQVIDVLNHGTLRDEGEYHRYIAEFKVGDGRNDAAKDTMNSYMAA</sequence>
<protein>
    <submittedName>
        <fullName evidence="1">Uncharacterized protein</fullName>
    </submittedName>
</protein>
<dbReference type="InterPro" id="IPR036815">
    <property type="entry name" value="14-3-3_dom_sf"/>
</dbReference>
<dbReference type="AlphaFoldDB" id="A0A834GG82"/>
<evidence type="ECO:0000313" key="2">
    <source>
        <dbReference type="Proteomes" id="UP000626092"/>
    </source>
</evidence>
<dbReference type="OrthoDB" id="1735995at2759"/>
<comment type="caution">
    <text evidence="1">The sequence shown here is derived from an EMBL/GenBank/DDBJ whole genome shotgun (WGS) entry which is preliminary data.</text>
</comment>
<gene>
    <name evidence="1" type="ORF">RHSIM_Rhsim09G0085900</name>
</gene>
<evidence type="ECO:0000313" key="1">
    <source>
        <dbReference type="EMBL" id="KAF7133027.1"/>
    </source>
</evidence>
<accession>A0A834GG82</accession>
<proteinExistence type="predicted"/>
<dbReference type="EMBL" id="WJXA01000009">
    <property type="protein sequence ID" value="KAF7133027.1"/>
    <property type="molecule type" value="Genomic_DNA"/>
</dbReference>
<keyword evidence="2" id="KW-1185">Reference proteome</keyword>
<dbReference type="Gene3D" id="1.20.190.20">
    <property type="entry name" value="14-3-3 domain"/>
    <property type="match status" value="1"/>
</dbReference>
<name>A0A834GG82_RHOSS</name>